<evidence type="ECO:0000313" key="2">
    <source>
        <dbReference type="EMBL" id="QQG66706.1"/>
    </source>
</evidence>
<dbReference type="SUPFAM" id="SSF52540">
    <property type="entry name" value="P-loop containing nucleoside triphosphate hydrolases"/>
    <property type="match status" value="1"/>
</dbReference>
<dbReference type="EMBL" id="CP054140">
    <property type="protein sequence ID" value="QQG66706.1"/>
    <property type="molecule type" value="Genomic_DNA"/>
</dbReference>
<dbReference type="Gene3D" id="3.40.50.300">
    <property type="entry name" value="P-loop containing nucleotide triphosphate hydrolases"/>
    <property type="match status" value="1"/>
</dbReference>
<dbReference type="KEGG" id="dog:HP555_12940"/>
<dbReference type="PANTHER" id="PTHR30153">
    <property type="entry name" value="REPLICATIVE DNA HELICASE DNAB"/>
    <property type="match status" value="1"/>
</dbReference>
<accession>A0A7T5VFC9</accession>
<proteinExistence type="predicted"/>
<dbReference type="Pfam" id="PF03796">
    <property type="entry name" value="DnaB_C"/>
    <property type="match status" value="1"/>
</dbReference>
<dbReference type="InterPro" id="IPR007694">
    <property type="entry name" value="DNA_helicase_DnaB-like_C"/>
</dbReference>
<protein>
    <submittedName>
        <fullName evidence="2">AAA family ATPase</fullName>
    </submittedName>
</protein>
<name>A0A7T5VFC9_9BACT</name>
<evidence type="ECO:0000259" key="1">
    <source>
        <dbReference type="Pfam" id="PF03796"/>
    </source>
</evidence>
<sequence>MPNVIARFYLQHLPGAKLKNSVLYAPCPFCAQKDAQEKGQLTAVLNPENFFHGYFRCSSLCVPGGFPLHFARLRGISSAEVPGFDPDREYFGHDVDYPAKNINHELPGFVDKLIGEPPSSFQTVPISEKIIKELHIGYNGRYLVYPYIQPDGNCYAARCVHPERPEDSFWYGDERFAVEPFCLFNGPAVEHCENGALFVVEGEQNLLPLKQIGLPGIAVPTAGDLEHLDTRRLQWIRTVFLWVNHGAESAAMARSFATRTGYKVRLIRWPEHAARNSSIFQLAATTGPVFQKQVFTLLKEARAFSPFSSPAGEYQTFNERLAMESGDSYTSLTTGFIRMDQALNGIHGINIMGGTPKAGKSTFFIQIASEMALRKIPVIYYDFENGRQKIYLRILSRLSRLAIDQIKQNNLVSLEQQRLQQSKKQLQALLHWLRVVNDRKLSPEIMRRHIDFLRHETNSPYTVVVIDSLHKLPFKDISQKRSGIDGWLRHLEAIRDELGVTFLVISELERSTDGQFEQLPHLGSFKGSGDIGYSADNAMVLLPQWAPFDATPPTDRCNELWLVASREQSPGKVAAYRLDFPFWGFTEEAVSM</sequence>
<dbReference type="PANTHER" id="PTHR30153:SF2">
    <property type="entry name" value="REPLICATIVE DNA HELICASE"/>
    <property type="match status" value="1"/>
</dbReference>
<keyword evidence="3" id="KW-1185">Reference proteome</keyword>
<dbReference type="RefSeq" id="WP_199262989.1">
    <property type="nucleotide sequence ID" value="NZ_CP054140.1"/>
</dbReference>
<organism evidence="2 3">
    <name type="scientific">Desulfobulbus oligotrophicus</name>
    <dbReference type="NCBI Taxonomy" id="1909699"/>
    <lineage>
        <taxon>Bacteria</taxon>
        <taxon>Pseudomonadati</taxon>
        <taxon>Thermodesulfobacteriota</taxon>
        <taxon>Desulfobulbia</taxon>
        <taxon>Desulfobulbales</taxon>
        <taxon>Desulfobulbaceae</taxon>
        <taxon>Desulfobulbus</taxon>
    </lineage>
</organism>
<reference evidence="2 3" key="1">
    <citation type="submission" date="2020-05" db="EMBL/GenBank/DDBJ databases">
        <title>Complete genome of Desulfobulbus oligotrophicus.</title>
        <authorList>
            <person name="Podar M."/>
        </authorList>
    </citation>
    <scope>NUCLEOTIDE SEQUENCE [LARGE SCALE GENOMIC DNA]</scope>
    <source>
        <strain evidence="2 3">Prop6</strain>
    </source>
</reference>
<dbReference type="AlphaFoldDB" id="A0A7T5VFC9"/>
<dbReference type="GO" id="GO:0005829">
    <property type="term" value="C:cytosol"/>
    <property type="evidence" value="ECO:0007669"/>
    <property type="project" value="TreeGrafter"/>
</dbReference>
<dbReference type="GO" id="GO:0005524">
    <property type="term" value="F:ATP binding"/>
    <property type="evidence" value="ECO:0007669"/>
    <property type="project" value="InterPro"/>
</dbReference>
<gene>
    <name evidence="2" type="ORF">HP555_12940</name>
</gene>
<feature type="domain" description="SF4 helicase" evidence="1">
    <location>
        <begin position="332"/>
        <end position="542"/>
    </location>
</feature>
<dbReference type="Proteomes" id="UP000596092">
    <property type="component" value="Chromosome"/>
</dbReference>
<dbReference type="GO" id="GO:0003678">
    <property type="term" value="F:DNA helicase activity"/>
    <property type="evidence" value="ECO:0007669"/>
    <property type="project" value="InterPro"/>
</dbReference>
<dbReference type="GO" id="GO:0006260">
    <property type="term" value="P:DNA replication"/>
    <property type="evidence" value="ECO:0007669"/>
    <property type="project" value="InterPro"/>
</dbReference>
<evidence type="ECO:0000313" key="3">
    <source>
        <dbReference type="Proteomes" id="UP000596092"/>
    </source>
</evidence>
<dbReference type="InterPro" id="IPR027417">
    <property type="entry name" value="P-loop_NTPase"/>
</dbReference>